<comment type="caution">
    <text evidence="1">The sequence shown here is derived from an EMBL/GenBank/DDBJ whole genome shotgun (WGS) entry which is preliminary data.</text>
</comment>
<accession>K0SV03</accession>
<dbReference type="AlphaFoldDB" id="K0SV03"/>
<dbReference type="EMBL" id="AGNL01010859">
    <property type="protein sequence ID" value="EJK68764.1"/>
    <property type="molecule type" value="Genomic_DNA"/>
</dbReference>
<protein>
    <submittedName>
        <fullName evidence="1">Uncharacterized protein</fullName>
    </submittedName>
</protein>
<gene>
    <name evidence="1" type="ORF">THAOC_10027</name>
</gene>
<proteinExistence type="predicted"/>
<name>K0SV03_THAOC</name>
<sequence>MATDPLPARYQAVQMMDYDQAIPIHFWSITKKPSTSTATPSRLTRAEGFEAWLWLWLHNLASQVSEEEEGPGGPAGCTWWSVSTWVTTE</sequence>
<organism evidence="1 2">
    <name type="scientific">Thalassiosira oceanica</name>
    <name type="common">Marine diatom</name>
    <dbReference type="NCBI Taxonomy" id="159749"/>
    <lineage>
        <taxon>Eukaryota</taxon>
        <taxon>Sar</taxon>
        <taxon>Stramenopiles</taxon>
        <taxon>Ochrophyta</taxon>
        <taxon>Bacillariophyta</taxon>
        <taxon>Coscinodiscophyceae</taxon>
        <taxon>Thalassiosirophycidae</taxon>
        <taxon>Thalassiosirales</taxon>
        <taxon>Thalassiosiraceae</taxon>
        <taxon>Thalassiosira</taxon>
    </lineage>
</organism>
<reference evidence="1 2" key="1">
    <citation type="journal article" date="2012" name="Genome Biol.">
        <title>Genome and low-iron response of an oceanic diatom adapted to chronic iron limitation.</title>
        <authorList>
            <person name="Lommer M."/>
            <person name="Specht M."/>
            <person name="Roy A.S."/>
            <person name="Kraemer L."/>
            <person name="Andreson R."/>
            <person name="Gutowska M.A."/>
            <person name="Wolf J."/>
            <person name="Bergner S.V."/>
            <person name="Schilhabel M.B."/>
            <person name="Klostermeier U.C."/>
            <person name="Beiko R.G."/>
            <person name="Rosenstiel P."/>
            <person name="Hippler M."/>
            <person name="Laroche J."/>
        </authorList>
    </citation>
    <scope>NUCLEOTIDE SEQUENCE [LARGE SCALE GENOMIC DNA]</scope>
    <source>
        <strain evidence="1 2">CCMP1005</strain>
    </source>
</reference>
<evidence type="ECO:0000313" key="2">
    <source>
        <dbReference type="Proteomes" id="UP000266841"/>
    </source>
</evidence>
<dbReference type="Proteomes" id="UP000266841">
    <property type="component" value="Unassembled WGS sequence"/>
</dbReference>
<keyword evidence="2" id="KW-1185">Reference proteome</keyword>
<evidence type="ECO:0000313" key="1">
    <source>
        <dbReference type="EMBL" id="EJK68764.1"/>
    </source>
</evidence>